<proteinExistence type="predicted"/>
<evidence type="ECO:0000256" key="1">
    <source>
        <dbReference type="SAM" id="MobiDB-lite"/>
    </source>
</evidence>
<dbReference type="AlphaFoldDB" id="A0A9P3GHR8"/>
<keyword evidence="3" id="KW-1185">Reference proteome</keyword>
<feature type="region of interest" description="Disordered" evidence="1">
    <location>
        <begin position="58"/>
        <end position="134"/>
    </location>
</feature>
<organism evidence="2 3">
    <name type="scientific">Phanerochaete sordida</name>
    <dbReference type="NCBI Taxonomy" id="48140"/>
    <lineage>
        <taxon>Eukaryota</taxon>
        <taxon>Fungi</taxon>
        <taxon>Dikarya</taxon>
        <taxon>Basidiomycota</taxon>
        <taxon>Agaricomycotina</taxon>
        <taxon>Agaricomycetes</taxon>
        <taxon>Polyporales</taxon>
        <taxon>Phanerochaetaceae</taxon>
        <taxon>Phanerochaete</taxon>
    </lineage>
</organism>
<gene>
    <name evidence="2" type="ORF">PsYK624_111900</name>
</gene>
<accession>A0A9P3GHR8</accession>
<evidence type="ECO:0000313" key="3">
    <source>
        <dbReference type="Proteomes" id="UP000703269"/>
    </source>
</evidence>
<evidence type="ECO:0000313" key="2">
    <source>
        <dbReference type="EMBL" id="GJE95011.1"/>
    </source>
</evidence>
<reference evidence="2 3" key="1">
    <citation type="submission" date="2021-08" db="EMBL/GenBank/DDBJ databases">
        <title>Draft Genome Sequence of Phanerochaete sordida strain YK-624.</title>
        <authorList>
            <person name="Mori T."/>
            <person name="Dohra H."/>
            <person name="Suzuki T."/>
            <person name="Kawagishi H."/>
            <person name="Hirai H."/>
        </authorList>
    </citation>
    <scope>NUCLEOTIDE SEQUENCE [LARGE SCALE GENOMIC DNA]</scope>
    <source>
        <strain evidence="2 3">YK-624</strain>
    </source>
</reference>
<comment type="caution">
    <text evidence="2">The sequence shown here is derived from an EMBL/GenBank/DDBJ whole genome shotgun (WGS) entry which is preliminary data.</text>
</comment>
<dbReference type="Proteomes" id="UP000703269">
    <property type="component" value="Unassembled WGS sequence"/>
</dbReference>
<dbReference type="EMBL" id="BPQB01000045">
    <property type="protein sequence ID" value="GJE95011.1"/>
    <property type="molecule type" value="Genomic_DNA"/>
</dbReference>
<sequence length="134" mass="14162">MPAPAQSSIHTTLRSDYTFHTSTAARVLLCFSTRCESQTRQYSPALHDNAEIVPNTPARAAQLAPRPPACPRNGANDASPQPRHQTPRAAARADWRAVGISTSSTKTSTASATSRRLRASHAFADSGPVVGVAA</sequence>
<name>A0A9P3GHR8_9APHY</name>
<protein>
    <submittedName>
        <fullName evidence="2">Uncharacterized protein</fullName>
    </submittedName>
</protein>
<feature type="compositionally biased region" description="Low complexity" evidence="1">
    <location>
        <begin position="101"/>
        <end position="114"/>
    </location>
</feature>